<gene>
    <name evidence="6" type="ORF">D5F11_004830</name>
</gene>
<evidence type="ECO:0000313" key="6">
    <source>
        <dbReference type="EMBL" id="RST60681.1"/>
    </source>
</evidence>
<dbReference type="EMBL" id="QYTW02000003">
    <property type="protein sequence ID" value="RST60681.1"/>
    <property type="molecule type" value="Genomic_DNA"/>
</dbReference>
<dbReference type="OrthoDB" id="1894615at2"/>
<accession>A0A429XBM8</accession>
<dbReference type="Pfam" id="PF13411">
    <property type="entry name" value="MerR_1"/>
    <property type="match status" value="1"/>
</dbReference>
<dbReference type="InterPro" id="IPR000551">
    <property type="entry name" value="MerR-type_HTH_dom"/>
</dbReference>
<dbReference type="PANTHER" id="PTHR30204:SF69">
    <property type="entry name" value="MERR-FAMILY TRANSCRIPTIONAL REGULATOR"/>
    <property type="match status" value="1"/>
</dbReference>
<organism evidence="6 7">
    <name type="scientific">Siminovitchia terrae</name>
    <name type="common">Bacillus terrae</name>
    <dbReference type="NCBI Taxonomy" id="1914933"/>
    <lineage>
        <taxon>Bacteria</taxon>
        <taxon>Bacillati</taxon>
        <taxon>Bacillota</taxon>
        <taxon>Bacilli</taxon>
        <taxon>Bacillales</taxon>
        <taxon>Bacillaceae</taxon>
        <taxon>Siminovitchia</taxon>
    </lineage>
</organism>
<evidence type="ECO:0000259" key="5">
    <source>
        <dbReference type="PROSITE" id="PS50937"/>
    </source>
</evidence>
<name>A0A429XBM8_SIMTE</name>
<evidence type="ECO:0000256" key="4">
    <source>
        <dbReference type="ARBA" id="ARBA00023163"/>
    </source>
</evidence>
<dbReference type="InterPro" id="IPR009061">
    <property type="entry name" value="DNA-bd_dom_put_sf"/>
</dbReference>
<dbReference type="SMART" id="SM00422">
    <property type="entry name" value="HTH_MERR"/>
    <property type="match status" value="1"/>
</dbReference>
<dbReference type="AlphaFoldDB" id="A0A429XBM8"/>
<evidence type="ECO:0000256" key="3">
    <source>
        <dbReference type="ARBA" id="ARBA00023125"/>
    </source>
</evidence>
<evidence type="ECO:0000313" key="7">
    <source>
        <dbReference type="Proteomes" id="UP000287296"/>
    </source>
</evidence>
<dbReference type="Gene3D" id="1.10.1660.10">
    <property type="match status" value="1"/>
</dbReference>
<evidence type="ECO:0000256" key="2">
    <source>
        <dbReference type="ARBA" id="ARBA00023015"/>
    </source>
</evidence>
<keyword evidence="2" id="KW-0805">Transcription regulation</keyword>
<dbReference type="InterPro" id="IPR047057">
    <property type="entry name" value="MerR_fam"/>
</dbReference>
<protein>
    <submittedName>
        <fullName evidence="6">MerR family transcriptional regulator</fullName>
    </submittedName>
</protein>
<dbReference type="GO" id="GO:0003677">
    <property type="term" value="F:DNA binding"/>
    <property type="evidence" value="ECO:0007669"/>
    <property type="project" value="UniProtKB-KW"/>
</dbReference>
<sequence>MNEVISLYTISEVSKRFNISQRTLRYYHEINLLIPNVNHKTNYRHYDDAHLIDLQIIISLKKMGMSLDQIKGMLEGIRSKNTNHRLENAINLEISVIDKEVAKLMNRKNKLLRLKNGIELNPTMISFDIQRLLEYITHNDINKESTFPIQNFSAEEIEILKGLPNLDDPTAVNRDMKELLQMIGRGISKSNDLLEKQIYTKYLKVVPPLFNYNYNLEKKYFDVLEESASKEAKVIPFNQSFFNYVNQILVKFDDRRH</sequence>
<comment type="caution">
    <text evidence="6">The sequence shown here is derived from an EMBL/GenBank/DDBJ whole genome shotgun (WGS) entry which is preliminary data.</text>
</comment>
<keyword evidence="4" id="KW-0804">Transcription</keyword>
<dbReference type="Proteomes" id="UP000287296">
    <property type="component" value="Unassembled WGS sequence"/>
</dbReference>
<feature type="domain" description="HTH merR-type" evidence="5">
    <location>
        <begin position="7"/>
        <end position="76"/>
    </location>
</feature>
<keyword evidence="1" id="KW-0678">Repressor</keyword>
<dbReference type="SUPFAM" id="SSF46955">
    <property type="entry name" value="Putative DNA-binding domain"/>
    <property type="match status" value="1"/>
</dbReference>
<keyword evidence="3" id="KW-0238">DNA-binding</keyword>
<dbReference type="PANTHER" id="PTHR30204">
    <property type="entry name" value="REDOX-CYCLING DRUG-SENSING TRANSCRIPTIONAL ACTIVATOR SOXR"/>
    <property type="match status" value="1"/>
</dbReference>
<evidence type="ECO:0000256" key="1">
    <source>
        <dbReference type="ARBA" id="ARBA00022491"/>
    </source>
</evidence>
<dbReference type="PROSITE" id="PS50937">
    <property type="entry name" value="HTH_MERR_2"/>
    <property type="match status" value="1"/>
</dbReference>
<dbReference type="GO" id="GO:0003700">
    <property type="term" value="F:DNA-binding transcription factor activity"/>
    <property type="evidence" value="ECO:0007669"/>
    <property type="project" value="InterPro"/>
</dbReference>
<reference evidence="6 7" key="1">
    <citation type="submission" date="2018-12" db="EMBL/GenBank/DDBJ databases">
        <authorList>
            <person name="Sun L."/>
            <person name="Chen Z."/>
        </authorList>
    </citation>
    <scope>NUCLEOTIDE SEQUENCE [LARGE SCALE GENOMIC DNA]</scope>
    <source>
        <strain evidence="6 7">LMG 29736</strain>
    </source>
</reference>
<proteinExistence type="predicted"/>